<feature type="region of interest" description="Disordered" evidence="1">
    <location>
        <begin position="299"/>
        <end position="327"/>
    </location>
</feature>
<proteinExistence type="predicted"/>
<protein>
    <submittedName>
        <fullName evidence="2">Uncharacterized protein</fullName>
    </submittedName>
</protein>
<dbReference type="RefSeq" id="WP_133052568.1">
    <property type="nucleotide sequence ID" value="NZ_MAFQ01000014.1"/>
</dbReference>
<evidence type="ECO:0000256" key="1">
    <source>
        <dbReference type="SAM" id="MobiDB-lite"/>
    </source>
</evidence>
<dbReference type="AlphaFoldDB" id="A0A4R5P5R1"/>
<dbReference type="EMBL" id="RXLR01000024">
    <property type="protein sequence ID" value="TDH17995.1"/>
    <property type="molecule type" value="Genomic_DNA"/>
</dbReference>
<evidence type="ECO:0000313" key="3">
    <source>
        <dbReference type="Proteomes" id="UP000295627"/>
    </source>
</evidence>
<organism evidence="2 3">
    <name type="scientific">Mycobacteroides franklinii</name>
    <dbReference type="NCBI Taxonomy" id="948102"/>
    <lineage>
        <taxon>Bacteria</taxon>
        <taxon>Bacillati</taxon>
        <taxon>Actinomycetota</taxon>
        <taxon>Actinomycetes</taxon>
        <taxon>Mycobacteriales</taxon>
        <taxon>Mycobacteriaceae</taxon>
        <taxon>Mycobacteroides</taxon>
    </lineage>
</organism>
<evidence type="ECO:0000313" key="2">
    <source>
        <dbReference type="EMBL" id="TDH17995.1"/>
    </source>
</evidence>
<comment type="caution">
    <text evidence="2">The sequence shown here is derived from an EMBL/GenBank/DDBJ whole genome shotgun (WGS) entry which is preliminary data.</text>
</comment>
<gene>
    <name evidence="2" type="ORF">EJ571_25040</name>
</gene>
<feature type="region of interest" description="Disordered" evidence="1">
    <location>
        <begin position="1"/>
        <end position="21"/>
    </location>
</feature>
<sequence length="327" mass="37507">MTDEDPWNSQPPMNSSASKTFTRAQAIRHEVFMQTAPEVMYSGGFDAVRADRDHPMHEIYDDLDSLEREYESIVELVSNTLRDEHFEERERYGLRTTFQAACLIEDLRRGMEKPVLSKYDDPNYRYDAPDEIDTNVYRHTPEQAVRSSVLSHIAGDIEAAGGFPGLARNPNHRRHNSPAGIERIRRQYDEIVKRVEPQLDSSDFSNDGPTEQFPDDFGWSLNRRALELVESTVKEVQEEFRAHKAEASLTAQQVRRNLQELRLGMRSDEYVQALAGSTGAGTCLQQAARNEIARRETLTEDARHMETEARTPRQQQGREQRGPELSL</sequence>
<reference evidence="2 3" key="1">
    <citation type="journal article" date="2019" name="Sci. Rep.">
        <title>Extended insight into the Mycobacterium chelonae-abscessus complex through whole genome sequencing of Mycobacterium salmoniphilum outbreak and Mycobacterium salmoniphilum-like strains.</title>
        <authorList>
            <person name="Behra P.R.K."/>
            <person name="Das S."/>
            <person name="Pettersson B.M.F."/>
            <person name="Shirreff L."/>
            <person name="DuCote T."/>
            <person name="Jacobsson K.G."/>
            <person name="Ennis D.G."/>
            <person name="Kirsebom L.A."/>
        </authorList>
    </citation>
    <scope>NUCLEOTIDE SEQUENCE [LARGE SCALE GENOMIC DNA]</scope>
    <source>
        <strain evidence="2 3">DSM 45524</strain>
    </source>
</reference>
<dbReference type="Proteomes" id="UP000295627">
    <property type="component" value="Unassembled WGS sequence"/>
</dbReference>
<name>A0A4R5P5R1_9MYCO</name>
<feature type="compositionally biased region" description="Polar residues" evidence="1">
    <location>
        <begin position="7"/>
        <end position="21"/>
    </location>
</feature>
<accession>A0A4R5P5R1</accession>